<dbReference type="Pfam" id="PF18545">
    <property type="entry name" value="HalOD1"/>
    <property type="match status" value="1"/>
</dbReference>
<evidence type="ECO:0000313" key="3">
    <source>
        <dbReference type="Proteomes" id="UP000184357"/>
    </source>
</evidence>
<organism evidence="2 3">
    <name type="scientific">Halobaculum gomorrense</name>
    <dbReference type="NCBI Taxonomy" id="43928"/>
    <lineage>
        <taxon>Archaea</taxon>
        <taxon>Methanobacteriati</taxon>
        <taxon>Methanobacteriota</taxon>
        <taxon>Stenosarchaea group</taxon>
        <taxon>Halobacteria</taxon>
        <taxon>Halobacteriales</taxon>
        <taxon>Haloferacaceae</taxon>
        <taxon>Halobaculum</taxon>
    </lineage>
</organism>
<gene>
    <name evidence="2" type="ORF">SAMN05443636_0332</name>
</gene>
<dbReference type="InterPro" id="IPR040624">
    <property type="entry name" value="HalOD1"/>
</dbReference>
<reference evidence="2 3" key="1">
    <citation type="submission" date="2016-11" db="EMBL/GenBank/DDBJ databases">
        <authorList>
            <person name="Jaros S."/>
            <person name="Januszkiewicz K."/>
            <person name="Wedrychowicz H."/>
        </authorList>
    </citation>
    <scope>NUCLEOTIDE SEQUENCE [LARGE SCALE GENOMIC DNA]</scope>
    <source>
        <strain evidence="2 3">DSM 9297</strain>
    </source>
</reference>
<dbReference type="AlphaFoldDB" id="A0A1M5K148"/>
<keyword evidence="3" id="KW-1185">Reference proteome</keyword>
<proteinExistence type="predicted"/>
<accession>A0A1M5K148</accession>
<evidence type="ECO:0000313" key="2">
    <source>
        <dbReference type="EMBL" id="SHG46219.1"/>
    </source>
</evidence>
<feature type="domain" description="Halobacterial output" evidence="1">
    <location>
        <begin position="31"/>
        <end position="97"/>
    </location>
</feature>
<sequence length="101" mass="11102">MDPDPTESVSVTYDSETGEYTATFDPDALDATIAVVEATTAIRREEPERHVPLFEVIDPDALDRICGPSRNDDAVVEFSYLNHRIRVRSGGHITVAPKDSA</sequence>
<name>A0A1M5K148_9EURY</name>
<dbReference type="EMBL" id="FQWV01000001">
    <property type="protein sequence ID" value="SHG46219.1"/>
    <property type="molecule type" value="Genomic_DNA"/>
</dbReference>
<protein>
    <recommendedName>
        <fullName evidence="1">Halobacterial output domain-containing protein</fullName>
    </recommendedName>
</protein>
<evidence type="ECO:0000259" key="1">
    <source>
        <dbReference type="Pfam" id="PF18545"/>
    </source>
</evidence>
<dbReference type="Proteomes" id="UP000184357">
    <property type="component" value="Unassembled WGS sequence"/>
</dbReference>